<dbReference type="AlphaFoldDB" id="A0A9P5T9V8"/>
<protein>
    <submittedName>
        <fullName evidence="2">Uncharacterized protein</fullName>
    </submittedName>
</protein>
<reference evidence="2" key="2">
    <citation type="journal article" date="2020" name="Nat. Commun.">
        <title>Large-scale genome sequencing of mycorrhizal fungi provides insights into the early evolution of symbiotic traits.</title>
        <authorList>
            <person name="Miyauchi S."/>
            <person name="Kiss E."/>
            <person name="Kuo A."/>
            <person name="Drula E."/>
            <person name="Kohler A."/>
            <person name="Sanchez-Garcia M."/>
            <person name="Morin E."/>
            <person name="Andreopoulos B."/>
            <person name="Barry K.W."/>
            <person name="Bonito G."/>
            <person name="Buee M."/>
            <person name="Carver A."/>
            <person name="Chen C."/>
            <person name="Cichocki N."/>
            <person name="Clum A."/>
            <person name="Culley D."/>
            <person name="Crous P.W."/>
            <person name="Fauchery L."/>
            <person name="Girlanda M."/>
            <person name="Hayes R.D."/>
            <person name="Keri Z."/>
            <person name="LaButti K."/>
            <person name="Lipzen A."/>
            <person name="Lombard V."/>
            <person name="Magnuson J."/>
            <person name="Maillard F."/>
            <person name="Murat C."/>
            <person name="Nolan M."/>
            <person name="Ohm R.A."/>
            <person name="Pangilinan J."/>
            <person name="Pereira M.F."/>
            <person name="Perotto S."/>
            <person name="Peter M."/>
            <person name="Pfister S."/>
            <person name="Riley R."/>
            <person name="Sitrit Y."/>
            <person name="Stielow J.B."/>
            <person name="Szollosi G."/>
            <person name="Zifcakova L."/>
            <person name="Stursova M."/>
            <person name="Spatafora J.W."/>
            <person name="Tedersoo L."/>
            <person name="Vaario L.M."/>
            <person name="Yamada A."/>
            <person name="Yan M."/>
            <person name="Wang P."/>
            <person name="Xu J."/>
            <person name="Bruns T."/>
            <person name="Baldrian P."/>
            <person name="Vilgalys R."/>
            <person name="Dunand C."/>
            <person name="Henrissat B."/>
            <person name="Grigoriev I.V."/>
            <person name="Hibbett D."/>
            <person name="Nagy L.G."/>
            <person name="Martin F.M."/>
        </authorList>
    </citation>
    <scope>NUCLEOTIDE SEQUENCE</scope>
    <source>
        <strain evidence="2">Prilba</strain>
    </source>
</reference>
<organism evidence="2 3">
    <name type="scientific">Russula ochroleuca</name>
    <dbReference type="NCBI Taxonomy" id="152965"/>
    <lineage>
        <taxon>Eukaryota</taxon>
        <taxon>Fungi</taxon>
        <taxon>Dikarya</taxon>
        <taxon>Basidiomycota</taxon>
        <taxon>Agaricomycotina</taxon>
        <taxon>Agaricomycetes</taxon>
        <taxon>Russulales</taxon>
        <taxon>Russulaceae</taxon>
        <taxon>Russula</taxon>
    </lineage>
</organism>
<dbReference type="Proteomes" id="UP000759537">
    <property type="component" value="Unassembled WGS sequence"/>
</dbReference>
<proteinExistence type="predicted"/>
<gene>
    <name evidence="2" type="ORF">DFH94DRAFT_682198</name>
</gene>
<keyword evidence="3" id="KW-1185">Reference proteome</keyword>
<evidence type="ECO:0000256" key="1">
    <source>
        <dbReference type="SAM" id="MobiDB-lite"/>
    </source>
</evidence>
<feature type="region of interest" description="Disordered" evidence="1">
    <location>
        <begin position="1"/>
        <end position="31"/>
    </location>
</feature>
<reference evidence="2" key="1">
    <citation type="submission" date="2019-10" db="EMBL/GenBank/DDBJ databases">
        <authorList>
            <consortium name="DOE Joint Genome Institute"/>
            <person name="Kuo A."/>
            <person name="Miyauchi S."/>
            <person name="Kiss E."/>
            <person name="Drula E."/>
            <person name="Kohler A."/>
            <person name="Sanchez-Garcia M."/>
            <person name="Andreopoulos B."/>
            <person name="Barry K.W."/>
            <person name="Bonito G."/>
            <person name="Buee M."/>
            <person name="Carver A."/>
            <person name="Chen C."/>
            <person name="Cichocki N."/>
            <person name="Clum A."/>
            <person name="Culley D."/>
            <person name="Crous P.W."/>
            <person name="Fauchery L."/>
            <person name="Girlanda M."/>
            <person name="Hayes R."/>
            <person name="Keri Z."/>
            <person name="LaButti K."/>
            <person name="Lipzen A."/>
            <person name="Lombard V."/>
            <person name="Magnuson J."/>
            <person name="Maillard F."/>
            <person name="Morin E."/>
            <person name="Murat C."/>
            <person name="Nolan M."/>
            <person name="Ohm R."/>
            <person name="Pangilinan J."/>
            <person name="Pereira M."/>
            <person name="Perotto S."/>
            <person name="Peter M."/>
            <person name="Riley R."/>
            <person name="Sitrit Y."/>
            <person name="Stielow B."/>
            <person name="Szollosi G."/>
            <person name="Zifcakova L."/>
            <person name="Stursova M."/>
            <person name="Spatafora J.W."/>
            <person name="Tedersoo L."/>
            <person name="Vaario L.-M."/>
            <person name="Yamada A."/>
            <person name="Yan M."/>
            <person name="Wang P."/>
            <person name="Xu J."/>
            <person name="Bruns T."/>
            <person name="Baldrian P."/>
            <person name="Vilgalys R."/>
            <person name="Henrissat B."/>
            <person name="Grigoriev I.V."/>
            <person name="Hibbett D."/>
            <person name="Nagy L.G."/>
            <person name="Martin F.M."/>
        </authorList>
    </citation>
    <scope>NUCLEOTIDE SEQUENCE</scope>
    <source>
        <strain evidence="2">Prilba</strain>
    </source>
</reference>
<feature type="compositionally biased region" description="Basic residues" evidence="1">
    <location>
        <begin position="159"/>
        <end position="170"/>
    </location>
</feature>
<feature type="region of interest" description="Disordered" evidence="1">
    <location>
        <begin position="234"/>
        <end position="255"/>
    </location>
</feature>
<dbReference type="EMBL" id="WHVB01000008">
    <property type="protein sequence ID" value="KAF8480511.1"/>
    <property type="molecule type" value="Genomic_DNA"/>
</dbReference>
<feature type="compositionally biased region" description="Basic residues" evidence="1">
    <location>
        <begin position="125"/>
        <end position="137"/>
    </location>
</feature>
<feature type="compositionally biased region" description="Polar residues" evidence="1">
    <location>
        <begin position="1"/>
        <end position="21"/>
    </location>
</feature>
<accession>A0A9P5T9V8</accession>
<feature type="region of interest" description="Disordered" evidence="1">
    <location>
        <begin position="125"/>
        <end position="205"/>
    </location>
</feature>
<evidence type="ECO:0000313" key="2">
    <source>
        <dbReference type="EMBL" id="KAF8480511.1"/>
    </source>
</evidence>
<feature type="compositionally biased region" description="Basic and acidic residues" evidence="1">
    <location>
        <begin position="234"/>
        <end position="246"/>
    </location>
</feature>
<sequence>MHYASNSKDPQIRHTVTTSPQAKDEWKRRGPAGTPKLACLLGNLPPAHNPIAHQKNEQAIPDSLLLSLRKSQQGFHQTPQGVVLAWARDTGWRLLCAGRFLRGKRTETEHITFGESEHEKYHFYPRKPPRMRQHPRRQKTEEFDDPLSPKSATQTRQPNSHRKTMRRRPVPRMTLKSGEWNDRCPNNRVNNPGQAAEPSTGNVEGYRTRSLQVSVPKAQVKLLGSTYRTLLRIERPSQRPGGRETAFDLSGQGKL</sequence>
<name>A0A9P5T9V8_9AGAM</name>
<evidence type="ECO:0000313" key="3">
    <source>
        <dbReference type="Proteomes" id="UP000759537"/>
    </source>
</evidence>
<comment type="caution">
    <text evidence="2">The sequence shown here is derived from an EMBL/GenBank/DDBJ whole genome shotgun (WGS) entry which is preliminary data.</text>
</comment>
<feature type="compositionally biased region" description="Polar residues" evidence="1">
    <location>
        <begin position="187"/>
        <end position="202"/>
    </location>
</feature>